<sequence length="37" mass="4189">MSPTRNSRAPETLHDFDAEETYRVTEVSSALEVGYTE</sequence>
<reference evidence="1 2" key="1">
    <citation type="submission" date="2023-07" db="EMBL/GenBank/DDBJ databases">
        <title>Sequencing the genomes of 1000 actinobacteria strains.</title>
        <authorList>
            <person name="Klenk H.-P."/>
        </authorList>
    </citation>
    <scope>NUCLEOTIDE SEQUENCE [LARGE SCALE GENOMIC DNA]</scope>
    <source>
        <strain evidence="1 2">DSM 45554</strain>
    </source>
</reference>
<name>A0ABU2CU66_9MICO</name>
<protein>
    <recommendedName>
        <fullName evidence="3">Coenzyme PQQ synthesis protein A</fullName>
    </recommendedName>
</protein>
<evidence type="ECO:0000313" key="1">
    <source>
        <dbReference type="EMBL" id="MDR7384692.1"/>
    </source>
</evidence>
<proteinExistence type="predicted"/>
<keyword evidence="2" id="KW-1185">Reference proteome</keyword>
<evidence type="ECO:0000313" key="2">
    <source>
        <dbReference type="Proteomes" id="UP001183585"/>
    </source>
</evidence>
<dbReference type="Proteomes" id="UP001183585">
    <property type="component" value="Unassembled WGS sequence"/>
</dbReference>
<comment type="caution">
    <text evidence="1">The sequence shown here is derived from an EMBL/GenBank/DDBJ whole genome shotgun (WGS) entry which is preliminary data.</text>
</comment>
<dbReference type="EMBL" id="JAVDYE010000001">
    <property type="protein sequence ID" value="MDR7384692.1"/>
    <property type="molecule type" value="Genomic_DNA"/>
</dbReference>
<accession>A0ABU2CU66</accession>
<organism evidence="1 2">
    <name type="scientific">Promicromonospora iranensis</name>
    <dbReference type="NCBI Taxonomy" id="1105144"/>
    <lineage>
        <taxon>Bacteria</taxon>
        <taxon>Bacillati</taxon>
        <taxon>Actinomycetota</taxon>
        <taxon>Actinomycetes</taxon>
        <taxon>Micrococcales</taxon>
        <taxon>Promicromonosporaceae</taxon>
        <taxon>Promicromonospora</taxon>
    </lineage>
</organism>
<evidence type="ECO:0008006" key="3">
    <source>
        <dbReference type="Google" id="ProtNLM"/>
    </source>
</evidence>
<gene>
    <name evidence="1" type="ORF">J2S48_004207</name>
</gene>